<dbReference type="Proteomes" id="UP000244906">
    <property type="component" value="Unassembled WGS sequence"/>
</dbReference>
<accession>A0A2V1GTU6</accession>
<dbReference type="PANTHER" id="PTHR33933:SF1">
    <property type="entry name" value="PROTEIN ADENYLYLTRANSFERASE MNTA-RELATED"/>
    <property type="match status" value="1"/>
</dbReference>
<dbReference type="CDD" id="cd05403">
    <property type="entry name" value="NT_KNTase_like"/>
    <property type="match status" value="1"/>
</dbReference>
<protein>
    <recommendedName>
        <fullName evidence="1">Polymerase beta nucleotidyltransferase domain-containing protein</fullName>
    </recommendedName>
</protein>
<dbReference type="InterPro" id="IPR041633">
    <property type="entry name" value="Polbeta"/>
</dbReference>
<keyword evidence="3" id="KW-1185">Reference proteome</keyword>
<evidence type="ECO:0000259" key="1">
    <source>
        <dbReference type="Pfam" id="PF18765"/>
    </source>
</evidence>
<dbReference type="PANTHER" id="PTHR33933">
    <property type="entry name" value="NUCLEOTIDYLTRANSFERASE"/>
    <property type="match status" value="1"/>
</dbReference>
<sequence>MDCGLNERVIRQIQQVMAENPEIGKAILYGSRAKGNYRNGSDIDLTLIADNEASLILDSIYQLDEQLDALFLPYSFDLSILSEIDNSNLVQHIQRVGVVFYQKISKNSVEIS</sequence>
<dbReference type="EMBL" id="QDDL01000004">
    <property type="protein sequence ID" value="PVZ69048.1"/>
    <property type="molecule type" value="Genomic_DNA"/>
</dbReference>
<dbReference type="Pfam" id="PF18765">
    <property type="entry name" value="Polbeta"/>
    <property type="match status" value="1"/>
</dbReference>
<dbReference type="OrthoDB" id="9803106at2"/>
<evidence type="ECO:0000313" key="2">
    <source>
        <dbReference type="EMBL" id="PVZ69048.1"/>
    </source>
</evidence>
<dbReference type="InterPro" id="IPR043519">
    <property type="entry name" value="NT_sf"/>
</dbReference>
<dbReference type="AlphaFoldDB" id="A0A2V1GTU6"/>
<dbReference type="Gene3D" id="3.30.460.10">
    <property type="entry name" value="Beta Polymerase, domain 2"/>
    <property type="match status" value="1"/>
</dbReference>
<name>A0A2V1GTU6_9GAMM</name>
<organism evidence="2 3">
    <name type="scientific">Pelagibaculum spongiae</name>
    <dbReference type="NCBI Taxonomy" id="2080658"/>
    <lineage>
        <taxon>Bacteria</taxon>
        <taxon>Pseudomonadati</taxon>
        <taxon>Pseudomonadota</taxon>
        <taxon>Gammaproteobacteria</taxon>
        <taxon>Oceanospirillales</taxon>
        <taxon>Pelagibaculum</taxon>
    </lineage>
</organism>
<gene>
    <name evidence="2" type="ORF">DC094_11740</name>
</gene>
<dbReference type="InterPro" id="IPR052548">
    <property type="entry name" value="Type_VII_TA_antitoxin"/>
</dbReference>
<comment type="caution">
    <text evidence="2">The sequence shown here is derived from an EMBL/GenBank/DDBJ whole genome shotgun (WGS) entry which is preliminary data.</text>
</comment>
<feature type="domain" description="Polymerase beta nucleotidyltransferase" evidence="1">
    <location>
        <begin position="12"/>
        <end position="103"/>
    </location>
</feature>
<dbReference type="SUPFAM" id="SSF81301">
    <property type="entry name" value="Nucleotidyltransferase"/>
    <property type="match status" value="1"/>
</dbReference>
<reference evidence="2 3" key="1">
    <citation type="submission" date="2018-04" db="EMBL/GenBank/DDBJ databases">
        <title>Thalassorhabdus spongiae gen. nov., sp. nov., isolated from a marine sponge in South-West Iceland.</title>
        <authorList>
            <person name="Knobloch S."/>
            <person name="Daussin A."/>
            <person name="Johannsson R."/>
            <person name="Marteinsson V.T."/>
        </authorList>
    </citation>
    <scope>NUCLEOTIDE SEQUENCE [LARGE SCALE GENOMIC DNA]</scope>
    <source>
        <strain evidence="2 3">Hp12</strain>
    </source>
</reference>
<evidence type="ECO:0000313" key="3">
    <source>
        <dbReference type="Proteomes" id="UP000244906"/>
    </source>
</evidence>
<proteinExistence type="predicted"/>